<name>A0A9D2DDW0_9BACT</name>
<evidence type="ECO:0000256" key="1">
    <source>
        <dbReference type="SAM" id="Phobius"/>
    </source>
</evidence>
<gene>
    <name evidence="2" type="ORF">H9816_03960</name>
</gene>
<comment type="caution">
    <text evidence="2">The sequence shown here is derived from an EMBL/GenBank/DDBJ whole genome shotgun (WGS) entry which is preliminary data.</text>
</comment>
<evidence type="ECO:0000313" key="2">
    <source>
        <dbReference type="EMBL" id="HIZ15049.1"/>
    </source>
</evidence>
<keyword evidence="1" id="KW-1133">Transmembrane helix</keyword>
<evidence type="ECO:0000313" key="3">
    <source>
        <dbReference type="Proteomes" id="UP000824014"/>
    </source>
</evidence>
<accession>A0A9D2DDW0</accession>
<feature type="transmembrane region" description="Helical" evidence="1">
    <location>
        <begin position="175"/>
        <end position="196"/>
    </location>
</feature>
<reference evidence="2" key="2">
    <citation type="submission" date="2021-04" db="EMBL/GenBank/DDBJ databases">
        <authorList>
            <person name="Gilroy R."/>
        </authorList>
    </citation>
    <scope>NUCLEOTIDE SEQUENCE</scope>
    <source>
        <strain evidence="2">ChiHjej11B10-19426</strain>
    </source>
</reference>
<dbReference type="Proteomes" id="UP000824014">
    <property type="component" value="Unassembled WGS sequence"/>
</dbReference>
<reference evidence="2" key="1">
    <citation type="journal article" date="2021" name="PeerJ">
        <title>Extensive microbial diversity within the chicken gut microbiome revealed by metagenomics and culture.</title>
        <authorList>
            <person name="Gilroy R."/>
            <person name="Ravi A."/>
            <person name="Getino M."/>
            <person name="Pursley I."/>
            <person name="Horton D.L."/>
            <person name="Alikhan N.F."/>
            <person name="Baker D."/>
            <person name="Gharbi K."/>
            <person name="Hall N."/>
            <person name="Watson M."/>
            <person name="Adriaenssens E.M."/>
            <person name="Foster-Nyarko E."/>
            <person name="Jarju S."/>
            <person name="Secka A."/>
            <person name="Antonio M."/>
            <person name="Oren A."/>
            <person name="Chaudhuri R.R."/>
            <person name="La Ragione R."/>
            <person name="Hildebrand F."/>
            <person name="Pallen M.J."/>
        </authorList>
    </citation>
    <scope>NUCLEOTIDE SEQUENCE</scope>
    <source>
        <strain evidence="2">ChiHjej11B10-19426</strain>
    </source>
</reference>
<keyword evidence="1" id="KW-0472">Membrane</keyword>
<organism evidence="2 3">
    <name type="scientific">Candidatus Tidjanibacter faecipullorum</name>
    <dbReference type="NCBI Taxonomy" id="2838766"/>
    <lineage>
        <taxon>Bacteria</taxon>
        <taxon>Pseudomonadati</taxon>
        <taxon>Bacteroidota</taxon>
        <taxon>Bacteroidia</taxon>
        <taxon>Bacteroidales</taxon>
        <taxon>Rikenellaceae</taxon>
        <taxon>Tidjanibacter</taxon>
    </lineage>
</organism>
<sequence length="247" mass="28222">MRKKISAGFVCLAFVLLFAGAISMYEMHRLRDQALGIIEDNTYNTALADKMLTALQKQNSSLLRMIFSDATTPDAEFHLGQKSFDEAVEAATALPRNSDFLQPVIEANTAFQYTIEQHLKGDGTPDIDWFVSSYLQAYYRLDDAIRDYFTSPANPIAARAQILEKSAYKTITPSIVTLLIALIIVLMFFFFINAYYTRPLLEIHKSLKNYLNHQIPFDPKCEGSEDEIDELKGMIEELIERKKNERR</sequence>
<dbReference type="AlphaFoldDB" id="A0A9D2DDW0"/>
<protein>
    <submittedName>
        <fullName evidence="2">MCP four helix bundle domain-containing protein</fullName>
    </submittedName>
</protein>
<dbReference type="EMBL" id="DXCC01000011">
    <property type="protein sequence ID" value="HIZ15049.1"/>
    <property type="molecule type" value="Genomic_DNA"/>
</dbReference>
<proteinExistence type="predicted"/>
<keyword evidence="1" id="KW-0812">Transmembrane</keyword>